<evidence type="ECO:0000256" key="5">
    <source>
        <dbReference type="SAM" id="MobiDB-lite"/>
    </source>
</evidence>
<feature type="coiled-coil region" evidence="4">
    <location>
        <begin position="465"/>
        <end position="506"/>
    </location>
</feature>
<evidence type="ECO:0000256" key="3">
    <source>
        <dbReference type="PROSITE-ProRule" id="PRU01052"/>
    </source>
</evidence>
<dbReference type="OrthoDB" id="7788754at2759"/>
<name>A0A9N9S9Z9_9DIPT</name>
<feature type="compositionally biased region" description="Basic and acidic residues" evidence="5">
    <location>
        <begin position="24"/>
        <end position="37"/>
    </location>
</feature>
<dbReference type="InterPro" id="IPR027417">
    <property type="entry name" value="P-loop_NTPase"/>
</dbReference>
<dbReference type="Proteomes" id="UP001153620">
    <property type="component" value="Chromosome 4"/>
</dbReference>
<accession>A0A9N9S9Z9</accession>
<reference evidence="7" key="2">
    <citation type="submission" date="2022-10" db="EMBL/GenBank/DDBJ databases">
        <authorList>
            <consortium name="ENA_rothamsted_submissions"/>
            <consortium name="culmorum"/>
            <person name="King R."/>
        </authorList>
    </citation>
    <scope>NUCLEOTIDE SEQUENCE</scope>
</reference>
<feature type="coiled-coil region" evidence="4">
    <location>
        <begin position="536"/>
        <end position="589"/>
    </location>
</feature>
<evidence type="ECO:0000256" key="1">
    <source>
        <dbReference type="ARBA" id="ARBA00022741"/>
    </source>
</evidence>
<dbReference type="GO" id="GO:0003924">
    <property type="term" value="F:GTPase activity"/>
    <property type="evidence" value="ECO:0007669"/>
    <property type="project" value="InterPro"/>
</dbReference>
<evidence type="ECO:0000256" key="2">
    <source>
        <dbReference type="ARBA" id="ARBA00023134"/>
    </source>
</evidence>
<dbReference type="Gene3D" id="3.40.50.300">
    <property type="entry name" value="P-loop containing nucleotide triphosphate hydrolases"/>
    <property type="match status" value="1"/>
</dbReference>
<dbReference type="AlphaFoldDB" id="A0A9N9S9Z9"/>
<dbReference type="PROSITE" id="PS51715">
    <property type="entry name" value="G_GB1_RHD3"/>
    <property type="match status" value="1"/>
</dbReference>
<feature type="region of interest" description="Disordered" evidence="5">
    <location>
        <begin position="24"/>
        <end position="43"/>
    </location>
</feature>
<dbReference type="GO" id="GO:0005525">
    <property type="term" value="F:GTP binding"/>
    <property type="evidence" value="ECO:0007669"/>
    <property type="project" value="UniProtKB-KW"/>
</dbReference>
<sequence length="595" mass="69393">MSEFQSYDVSSVYKDEHKISKISKDTLKMHNGKDNKETNYSTDQSHLHGQSVSILSFTSENKIIINEEVLKQTFDHPELQNRKVVVFSIIGAYRKGKSFFLDYCLRFLYAHYSSINYPKNSTLNSKKWMGDKNDPLTGFSWRSGSARDTTGIIIWNDVFLHTNEETDEKIAIVVIDTQGLFDNETTAMDNSRIFALGTLISSIQILNLSGVLQEDQLQYLQFATEFAKYAKIDNKLSEKPFQNLMFLIRDWAHADENEYGIQGGDEYLKQFLNTRSDQNKELKSVREFIHSSFDKIGCSLLPYPGDSVFGNKKKSKNANKYNGNWGEMDEDFKDELFSLIEYLLKPERLVLKKINGKDLKGSEFLKYVLQYFKLFQSDKLPKAQSIYESTVEKQMNILIELCINSYKETIHFNQEIIININEMDKCIKLLPLLHKMSKCQTLLMYNESKKMGSSEHEVKFKGILIDQIEKIYQEWEAQMKENMVKIDKERKKTQKALEEKKTLEIEKMFNEKTAAEKLVEYEKLKAEKALESERLLRKKQVEAIKLEIEKERQNKLESVKKAEEAINKQLEAESEAEEWKKKYEATTKNKSCNIL</sequence>
<dbReference type="InterPro" id="IPR030386">
    <property type="entry name" value="G_GB1_RHD3_dom"/>
</dbReference>
<dbReference type="InterPro" id="IPR015894">
    <property type="entry name" value="Guanylate-bd_N"/>
</dbReference>
<evidence type="ECO:0000259" key="6">
    <source>
        <dbReference type="PROSITE" id="PS51715"/>
    </source>
</evidence>
<keyword evidence="4" id="KW-0175">Coiled coil</keyword>
<proteinExistence type="inferred from homology"/>
<dbReference type="PANTHER" id="PTHR10751">
    <property type="entry name" value="GUANYLATE BINDING PROTEIN"/>
    <property type="match status" value="1"/>
</dbReference>
<keyword evidence="8" id="KW-1185">Reference proteome</keyword>
<dbReference type="SUPFAM" id="SSF52540">
    <property type="entry name" value="P-loop containing nucleoside triphosphate hydrolases"/>
    <property type="match status" value="1"/>
</dbReference>
<evidence type="ECO:0000256" key="4">
    <source>
        <dbReference type="SAM" id="Coils"/>
    </source>
</evidence>
<gene>
    <name evidence="7" type="ORF">CHIRRI_LOCUS14958</name>
</gene>
<comment type="similarity">
    <text evidence="3">Belongs to the TRAFAC class dynamin-like GTPase superfamily. GB1/RHD3 GTPase family.</text>
</comment>
<evidence type="ECO:0000313" key="8">
    <source>
        <dbReference type="Proteomes" id="UP001153620"/>
    </source>
</evidence>
<dbReference type="Pfam" id="PF02263">
    <property type="entry name" value="GBP"/>
    <property type="match status" value="1"/>
</dbReference>
<keyword evidence="2" id="KW-0342">GTP-binding</keyword>
<feature type="domain" description="GB1/RHD3-type G" evidence="6">
    <location>
        <begin position="81"/>
        <end position="348"/>
    </location>
</feature>
<dbReference type="EMBL" id="OU895880">
    <property type="protein sequence ID" value="CAG9812153.1"/>
    <property type="molecule type" value="Genomic_DNA"/>
</dbReference>
<organism evidence="7 8">
    <name type="scientific">Chironomus riparius</name>
    <dbReference type="NCBI Taxonomy" id="315576"/>
    <lineage>
        <taxon>Eukaryota</taxon>
        <taxon>Metazoa</taxon>
        <taxon>Ecdysozoa</taxon>
        <taxon>Arthropoda</taxon>
        <taxon>Hexapoda</taxon>
        <taxon>Insecta</taxon>
        <taxon>Pterygota</taxon>
        <taxon>Neoptera</taxon>
        <taxon>Endopterygota</taxon>
        <taxon>Diptera</taxon>
        <taxon>Nematocera</taxon>
        <taxon>Chironomoidea</taxon>
        <taxon>Chironomidae</taxon>
        <taxon>Chironominae</taxon>
        <taxon>Chironomus</taxon>
    </lineage>
</organism>
<protein>
    <recommendedName>
        <fullName evidence="6">GB1/RHD3-type G domain-containing protein</fullName>
    </recommendedName>
</protein>
<keyword evidence="1" id="KW-0547">Nucleotide-binding</keyword>
<reference evidence="7" key="1">
    <citation type="submission" date="2022-01" db="EMBL/GenBank/DDBJ databases">
        <authorList>
            <person name="King R."/>
        </authorList>
    </citation>
    <scope>NUCLEOTIDE SEQUENCE</scope>
</reference>
<evidence type="ECO:0000313" key="7">
    <source>
        <dbReference type="EMBL" id="CAG9812153.1"/>
    </source>
</evidence>